<protein>
    <submittedName>
        <fullName evidence="1">Uncharacterized protein</fullName>
    </submittedName>
</protein>
<dbReference type="EMBL" id="CAJEWN010000794">
    <property type="protein sequence ID" value="CAD2190202.1"/>
    <property type="molecule type" value="Genomic_DNA"/>
</dbReference>
<evidence type="ECO:0000313" key="1">
    <source>
        <dbReference type="EMBL" id="CAD2190202.1"/>
    </source>
</evidence>
<gene>
    <name evidence="1" type="ORF">MENT_LOCUS42974</name>
</gene>
<dbReference type="AlphaFoldDB" id="A0A6V7WTE9"/>
<dbReference type="Gene3D" id="2.60.120.920">
    <property type="match status" value="1"/>
</dbReference>
<sequence>MKIERNLKDNKMFIGLEVRADHKYIRFGAANASIVNENNEGFNIPQFSWNNNDVFGCGLVYPPDDLPYIFFTQNGKQIGKAILLKDNKESYKPYVVLNCCSIETNFGKDLETKPFMYDISKYIIPKFY</sequence>
<comment type="caution">
    <text evidence="1">The sequence shown here is derived from an EMBL/GenBank/DDBJ whole genome shotgun (WGS) entry which is preliminary data.</text>
</comment>
<name>A0A6V7WTE9_MELEN</name>
<dbReference type="InterPro" id="IPR043136">
    <property type="entry name" value="B30.2/SPRY_sf"/>
</dbReference>
<evidence type="ECO:0000313" key="2">
    <source>
        <dbReference type="Proteomes" id="UP000580250"/>
    </source>
</evidence>
<proteinExistence type="predicted"/>
<organism evidence="1 2">
    <name type="scientific">Meloidogyne enterolobii</name>
    <name type="common">Root-knot nematode worm</name>
    <name type="synonym">Meloidogyne mayaguensis</name>
    <dbReference type="NCBI Taxonomy" id="390850"/>
    <lineage>
        <taxon>Eukaryota</taxon>
        <taxon>Metazoa</taxon>
        <taxon>Ecdysozoa</taxon>
        <taxon>Nematoda</taxon>
        <taxon>Chromadorea</taxon>
        <taxon>Rhabditida</taxon>
        <taxon>Tylenchina</taxon>
        <taxon>Tylenchomorpha</taxon>
        <taxon>Tylenchoidea</taxon>
        <taxon>Meloidogynidae</taxon>
        <taxon>Meloidogyninae</taxon>
        <taxon>Meloidogyne</taxon>
    </lineage>
</organism>
<dbReference type="Proteomes" id="UP000580250">
    <property type="component" value="Unassembled WGS sequence"/>
</dbReference>
<reference evidence="1 2" key="1">
    <citation type="submission" date="2020-08" db="EMBL/GenBank/DDBJ databases">
        <authorList>
            <person name="Koutsovoulos G."/>
            <person name="Danchin GJ E."/>
        </authorList>
    </citation>
    <scope>NUCLEOTIDE SEQUENCE [LARGE SCALE GENOMIC DNA]</scope>
</reference>
<accession>A0A6V7WTE9</accession>